<organism evidence="1 2">
    <name type="scientific">Vigna unguiculata</name>
    <name type="common">Cowpea</name>
    <dbReference type="NCBI Taxonomy" id="3917"/>
    <lineage>
        <taxon>Eukaryota</taxon>
        <taxon>Viridiplantae</taxon>
        <taxon>Streptophyta</taxon>
        <taxon>Embryophyta</taxon>
        <taxon>Tracheophyta</taxon>
        <taxon>Spermatophyta</taxon>
        <taxon>Magnoliopsida</taxon>
        <taxon>eudicotyledons</taxon>
        <taxon>Gunneridae</taxon>
        <taxon>Pentapetalae</taxon>
        <taxon>rosids</taxon>
        <taxon>fabids</taxon>
        <taxon>Fabales</taxon>
        <taxon>Fabaceae</taxon>
        <taxon>Papilionoideae</taxon>
        <taxon>50 kb inversion clade</taxon>
        <taxon>NPAAA clade</taxon>
        <taxon>indigoferoid/millettioid clade</taxon>
        <taxon>Phaseoleae</taxon>
        <taxon>Vigna</taxon>
    </lineage>
</organism>
<dbReference type="AlphaFoldDB" id="A0A4D6N8X7"/>
<protein>
    <submittedName>
        <fullName evidence="1">Uncharacterized protein</fullName>
    </submittedName>
</protein>
<evidence type="ECO:0000313" key="2">
    <source>
        <dbReference type="Proteomes" id="UP000501690"/>
    </source>
</evidence>
<sequence length="78" mass="8860">MVAEKAPLVRHALQVQWWCARGNKEMASRWWRCGRENDGGGWMRDGTAQVALAVYSRLLWICVCGALQHFSAKRTAGR</sequence>
<dbReference type="EMBL" id="CP039354">
    <property type="protein sequence ID" value="QCE10290.1"/>
    <property type="molecule type" value="Genomic_DNA"/>
</dbReference>
<gene>
    <name evidence="1" type="ORF">DEO72_LG10g1518</name>
</gene>
<name>A0A4D6N8X7_VIGUN</name>
<reference evidence="1 2" key="1">
    <citation type="submission" date="2019-04" db="EMBL/GenBank/DDBJ databases">
        <title>An improved genome assembly and genetic linkage map for asparagus bean, Vigna unguiculata ssp. sesquipedialis.</title>
        <authorList>
            <person name="Xia Q."/>
            <person name="Zhang R."/>
            <person name="Dong Y."/>
        </authorList>
    </citation>
    <scope>NUCLEOTIDE SEQUENCE [LARGE SCALE GENOMIC DNA]</scope>
    <source>
        <tissue evidence="1">Leaf</tissue>
    </source>
</reference>
<accession>A0A4D6N8X7</accession>
<proteinExistence type="predicted"/>
<evidence type="ECO:0000313" key="1">
    <source>
        <dbReference type="EMBL" id="QCE10290.1"/>
    </source>
</evidence>
<dbReference type="Proteomes" id="UP000501690">
    <property type="component" value="Linkage Group LG10"/>
</dbReference>
<keyword evidence="2" id="KW-1185">Reference proteome</keyword>